<evidence type="ECO:0000256" key="4">
    <source>
        <dbReference type="ARBA" id="ARBA00022989"/>
    </source>
</evidence>
<sequence length="232" mass="27387">MVLVTHYLVINILCLSALTVERVFATYFINDYESEKRPFISCSIFLSCQIFAALVAFGVCTMIVSIYYWLALGIVVMISNFTMLVYIWYCNVRVHRILDKTLIIPSKYTLQTRFQAKQNMRSFHFTKYSFLIITTVMVLQYCLIMFMSTGYLRKYEIIINYTMESCDFTHPILLIPIMMVSVPVWRRRFFVHLKFVPGVEKFVLKNNSEVAQSQTPKLETEEYFNQFKMAWG</sequence>
<protein>
    <submittedName>
        <fullName evidence="7">Uncharacterized protein</fullName>
    </submittedName>
</protein>
<dbReference type="PANTHER" id="PTHR47631">
    <property type="entry name" value="SERPENTINE RECEPTOR, CLASS E (EPSILON)-RELATED"/>
    <property type="match status" value="1"/>
</dbReference>
<name>E3N2S2_CAERE</name>
<feature type="transmembrane region" description="Helical" evidence="6">
    <location>
        <begin position="128"/>
        <end position="148"/>
    </location>
</feature>
<evidence type="ECO:0000313" key="8">
    <source>
        <dbReference type="Proteomes" id="UP000008281"/>
    </source>
</evidence>
<dbReference type="HOGENOM" id="CLU_063305_3_0_1"/>
<comment type="subcellular location">
    <subcellularLocation>
        <location evidence="1">Membrane</location>
        <topology evidence="1">Multi-pass membrane protein</topology>
    </subcellularLocation>
</comment>
<dbReference type="OrthoDB" id="5874078at2759"/>
<accession>E3N2S2</accession>
<dbReference type="EMBL" id="DS268515">
    <property type="protein sequence ID" value="EFO84316.1"/>
    <property type="molecule type" value="Genomic_DNA"/>
</dbReference>
<dbReference type="GO" id="GO:0016020">
    <property type="term" value="C:membrane"/>
    <property type="evidence" value="ECO:0007669"/>
    <property type="project" value="UniProtKB-SubCell"/>
</dbReference>
<dbReference type="PANTHER" id="PTHR47631:SF4">
    <property type="entry name" value="SERPENTINE RECEPTOR, CLASS E (EPSILON)"/>
    <property type="match status" value="1"/>
</dbReference>
<comment type="similarity">
    <text evidence="2">Belongs to the nematode receptor-like protein sre family.</text>
</comment>
<keyword evidence="5 6" id="KW-0472">Membrane</keyword>
<dbReference type="KEGG" id="crq:GCK72_003731"/>
<reference evidence="7" key="1">
    <citation type="submission" date="2007-07" db="EMBL/GenBank/DDBJ databases">
        <title>PCAP assembly of the Caenorhabditis remanei genome.</title>
        <authorList>
            <consortium name="The Caenorhabditis remanei Sequencing Consortium"/>
            <person name="Wilson R.K."/>
        </authorList>
    </citation>
    <scope>NUCLEOTIDE SEQUENCE [LARGE SCALE GENOMIC DNA]</scope>
    <source>
        <strain evidence="7">PB4641</strain>
    </source>
</reference>
<dbReference type="GeneID" id="9806914"/>
<dbReference type="RefSeq" id="XP_003097274.2">
    <property type="nucleotide sequence ID" value="XM_003097226.2"/>
</dbReference>
<dbReference type="CTD" id="9806914"/>
<dbReference type="GO" id="GO:0007606">
    <property type="term" value="P:sensory perception of chemical stimulus"/>
    <property type="evidence" value="ECO:0007669"/>
    <property type="project" value="InterPro"/>
</dbReference>
<evidence type="ECO:0000256" key="2">
    <source>
        <dbReference type="ARBA" id="ARBA00006803"/>
    </source>
</evidence>
<keyword evidence="8" id="KW-1185">Reference proteome</keyword>
<evidence type="ECO:0000313" key="7">
    <source>
        <dbReference type="EMBL" id="EFO84316.1"/>
    </source>
</evidence>
<organism evidence="8">
    <name type="scientific">Caenorhabditis remanei</name>
    <name type="common">Caenorhabditis vulgaris</name>
    <dbReference type="NCBI Taxonomy" id="31234"/>
    <lineage>
        <taxon>Eukaryota</taxon>
        <taxon>Metazoa</taxon>
        <taxon>Ecdysozoa</taxon>
        <taxon>Nematoda</taxon>
        <taxon>Chromadorea</taxon>
        <taxon>Rhabditida</taxon>
        <taxon>Rhabditina</taxon>
        <taxon>Rhabditomorpha</taxon>
        <taxon>Rhabditoidea</taxon>
        <taxon>Rhabditidae</taxon>
        <taxon>Peloderinae</taxon>
        <taxon>Caenorhabditis</taxon>
    </lineage>
</organism>
<evidence type="ECO:0000256" key="5">
    <source>
        <dbReference type="ARBA" id="ARBA00023136"/>
    </source>
</evidence>
<evidence type="ECO:0000256" key="6">
    <source>
        <dbReference type="SAM" id="Phobius"/>
    </source>
</evidence>
<dbReference type="AlphaFoldDB" id="E3N2S2"/>
<feature type="transmembrane region" description="Helical" evidence="6">
    <location>
        <begin position="66"/>
        <end position="89"/>
    </location>
</feature>
<feature type="transmembrane region" description="Helical" evidence="6">
    <location>
        <begin position="39"/>
        <end position="60"/>
    </location>
</feature>
<dbReference type="Proteomes" id="UP000008281">
    <property type="component" value="Unassembled WGS sequence"/>
</dbReference>
<dbReference type="InterPro" id="IPR004151">
    <property type="entry name" value="7TM_GPCR_serpentine_rcpt_Sre"/>
</dbReference>
<dbReference type="InParanoid" id="E3N2S2"/>
<evidence type="ECO:0000256" key="1">
    <source>
        <dbReference type="ARBA" id="ARBA00004141"/>
    </source>
</evidence>
<dbReference type="Pfam" id="PF03125">
    <property type="entry name" value="Sre"/>
    <property type="match status" value="1"/>
</dbReference>
<evidence type="ECO:0000256" key="3">
    <source>
        <dbReference type="ARBA" id="ARBA00022692"/>
    </source>
</evidence>
<proteinExistence type="inferred from homology"/>
<gene>
    <name evidence="7" type="ORF">CRE_20450</name>
</gene>
<keyword evidence="4 6" id="KW-1133">Transmembrane helix</keyword>
<dbReference type="OMA" id="EEYFNQF"/>
<feature type="transmembrane region" description="Helical" evidence="6">
    <location>
        <begin position="6"/>
        <end position="27"/>
    </location>
</feature>
<keyword evidence="3 6" id="KW-0812">Transmembrane</keyword>